<dbReference type="GO" id="GO:0016020">
    <property type="term" value="C:membrane"/>
    <property type="evidence" value="ECO:0007669"/>
    <property type="project" value="UniProtKB-SubCell"/>
</dbReference>
<evidence type="ECO:0000256" key="3">
    <source>
        <dbReference type="ARBA" id="ARBA00022692"/>
    </source>
</evidence>
<dbReference type="Pfam" id="PF00939">
    <property type="entry name" value="Na_sulph_symp"/>
    <property type="match status" value="1"/>
</dbReference>
<organism evidence="7 8">
    <name type="scientific">Bradyrhizobium vignae</name>
    <dbReference type="NCBI Taxonomy" id="1549949"/>
    <lineage>
        <taxon>Bacteria</taxon>
        <taxon>Pseudomonadati</taxon>
        <taxon>Pseudomonadota</taxon>
        <taxon>Alphaproteobacteria</taxon>
        <taxon>Hyphomicrobiales</taxon>
        <taxon>Nitrobacteraceae</taxon>
        <taxon>Bradyrhizobium</taxon>
    </lineage>
</organism>
<keyword evidence="3 6" id="KW-0812">Transmembrane</keyword>
<feature type="transmembrane region" description="Helical" evidence="6">
    <location>
        <begin position="510"/>
        <end position="531"/>
    </location>
</feature>
<dbReference type="AlphaFoldDB" id="A0A2U3Q273"/>
<dbReference type="GO" id="GO:0022857">
    <property type="term" value="F:transmembrane transporter activity"/>
    <property type="evidence" value="ECO:0007669"/>
    <property type="project" value="InterPro"/>
</dbReference>
<feature type="transmembrane region" description="Helical" evidence="6">
    <location>
        <begin position="230"/>
        <end position="250"/>
    </location>
</feature>
<evidence type="ECO:0000256" key="2">
    <source>
        <dbReference type="ARBA" id="ARBA00007349"/>
    </source>
</evidence>
<evidence type="ECO:0000256" key="1">
    <source>
        <dbReference type="ARBA" id="ARBA00004141"/>
    </source>
</evidence>
<feature type="transmembrane region" description="Helical" evidence="6">
    <location>
        <begin position="472"/>
        <end position="490"/>
    </location>
</feature>
<accession>A0A2U3Q273</accession>
<evidence type="ECO:0000313" key="8">
    <source>
        <dbReference type="Proteomes" id="UP000246085"/>
    </source>
</evidence>
<dbReference type="InterPro" id="IPR030676">
    <property type="entry name" value="CitT-rel"/>
</dbReference>
<feature type="transmembrane region" description="Helical" evidence="6">
    <location>
        <begin position="270"/>
        <end position="296"/>
    </location>
</feature>
<dbReference type="NCBIfam" id="TIGR00785">
    <property type="entry name" value="dass"/>
    <property type="match status" value="1"/>
</dbReference>
<comment type="similarity">
    <text evidence="2">Belongs to the SLC13A/DASS transporter (TC 2.A.47) family. DIT1 subfamily.</text>
</comment>
<feature type="transmembrane region" description="Helical" evidence="6">
    <location>
        <begin position="355"/>
        <end position="377"/>
    </location>
</feature>
<feature type="transmembrane region" description="Helical" evidence="6">
    <location>
        <begin position="325"/>
        <end position="343"/>
    </location>
</feature>
<dbReference type="PIRSF" id="PIRSF002457">
    <property type="entry name" value="DASS"/>
    <property type="match status" value="1"/>
</dbReference>
<protein>
    <submittedName>
        <fullName evidence="7">Citrate carrier</fullName>
    </submittedName>
</protein>
<dbReference type="InterPro" id="IPR001898">
    <property type="entry name" value="SLC13A/DASS"/>
</dbReference>
<feature type="transmembrane region" description="Helical" evidence="6">
    <location>
        <begin position="429"/>
        <end position="460"/>
    </location>
</feature>
<evidence type="ECO:0000256" key="5">
    <source>
        <dbReference type="ARBA" id="ARBA00023136"/>
    </source>
</evidence>
<evidence type="ECO:0000256" key="4">
    <source>
        <dbReference type="ARBA" id="ARBA00022989"/>
    </source>
</evidence>
<dbReference type="EMBL" id="LS398110">
    <property type="protein sequence ID" value="SPP95500.1"/>
    <property type="molecule type" value="Genomic_DNA"/>
</dbReference>
<reference evidence="7 8" key="1">
    <citation type="submission" date="2018-03" db="EMBL/GenBank/DDBJ databases">
        <authorList>
            <person name="Gully D."/>
        </authorList>
    </citation>
    <scope>NUCLEOTIDE SEQUENCE [LARGE SCALE GENOMIC DNA]</scope>
    <source>
        <strain evidence="7">ORS3257</strain>
    </source>
</reference>
<dbReference type="PANTHER" id="PTHR42826">
    <property type="entry name" value="DICARBOXYLATE TRANSPORTER 2.1, CHLOROPLASTIC"/>
    <property type="match status" value="1"/>
</dbReference>
<gene>
    <name evidence="7" type="primary">citT</name>
    <name evidence="7" type="ORF">BRAD3257_4515</name>
</gene>
<evidence type="ECO:0000313" key="7">
    <source>
        <dbReference type="EMBL" id="SPP95500.1"/>
    </source>
</evidence>
<evidence type="ECO:0000256" key="6">
    <source>
        <dbReference type="SAM" id="Phobius"/>
    </source>
</evidence>
<dbReference type="KEGG" id="bvz:BRAD3257_4515"/>
<feature type="transmembrane region" description="Helical" evidence="6">
    <location>
        <begin position="134"/>
        <end position="155"/>
    </location>
</feature>
<name>A0A2U3Q273_9BRAD</name>
<proteinExistence type="inferred from homology"/>
<sequence>MSLSERQNPLLAIDRAADNPYTPRWDKSGPANGPLDLTTIEGRAMAASSQAPEAKGFRWKLIAPLMVWLAIYLWPVPTGLNVNQWHYFAVFAAVITGLILESMPVGAVGLIGLTVAGISGYIDPDPTKSLRWMLAGFAESTVWLIVGAFVFSIGYRKSQLGRRIALVLVQRLGRNTLGLGYAVAMSDFVLAPATPSNTARSGGIVYPIISNIPRIYGSEPGPTAGKIGTYVMWTAFAATAVTSSLFFTALAPNAAALAIAKKTVGVEVSWGQWFLGFAPLGILLMVLVPLLSYVVCRPEVKRSPEISEWAAKELTAMGPMSRNEWIMLALIVLAMFLWIAGSSPDIHVPLLGSNFVNATTVVFIVISLMLVSGVIEFADIVGEKSAWEVFFYFTSLLTLASGLNEIGFIKWFATEYAKPLAGLSPSTAMILLVALFFWIHYFFSSITSHAAAVLPVVLAVGSGIADLQVTTLAMLCMYSLGLMGVISPYATGPAPMYFGSGYIGKGQFWAFGLIFGLLYFAGLLLIVLPWLRVH</sequence>
<keyword evidence="5 6" id="KW-0472">Membrane</keyword>
<feature type="transmembrane region" description="Helical" evidence="6">
    <location>
        <begin position="389"/>
        <end position="409"/>
    </location>
</feature>
<keyword evidence="4 6" id="KW-1133">Transmembrane helix</keyword>
<comment type="subcellular location">
    <subcellularLocation>
        <location evidence="1">Membrane</location>
        <topology evidence="1">Multi-pass membrane protein</topology>
    </subcellularLocation>
</comment>
<dbReference type="Proteomes" id="UP000246085">
    <property type="component" value="Chromosome BRAD3257"/>
</dbReference>
<feature type="transmembrane region" description="Helical" evidence="6">
    <location>
        <begin position="57"/>
        <end position="76"/>
    </location>
</feature>